<feature type="domain" description="PAS" evidence="10">
    <location>
        <begin position="211"/>
        <end position="249"/>
    </location>
</feature>
<comment type="catalytic activity">
    <reaction evidence="1">
        <text>ATP + protein L-histidine = ADP + protein N-phospho-L-histidine.</text>
        <dbReference type="EC" id="2.7.13.3"/>
    </reaction>
</comment>
<evidence type="ECO:0000256" key="7">
    <source>
        <dbReference type="ARBA" id="ARBA00023136"/>
    </source>
</evidence>
<dbReference type="Gene3D" id="1.10.287.130">
    <property type="match status" value="1"/>
</dbReference>
<feature type="domain" description="Histidine kinase" evidence="9">
    <location>
        <begin position="334"/>
        <end position="580"/>
    </location>
</feature>
<evidence type="ECO:0000256" key="8">
    <source>
        <dbReference type="SAM" id="Phobius"/>
    </source>
</evidence>
<dbReference type="Gene3D" id="3.30.450.40">
    <property type="match status" value="1"/>
</dbReference>
<keyword evidence="5" id="KW-0418">Kinase</keyword>
<dbReference type="InterPro" id="IPR003661">
    <property type="entry name" value="HisK_dim/P_dom"/>
</dbReference>
<gene>
    <name evidence="11" type="ORF">A2671_02040</name>
</gene>
<dbReference type="SMART" id="SM00388">
    <property type="entry name" value="HisKA"/>
    <property type="match status" value="1"/>
</dbReference>
<dbReference type="Pfam" id="PF02518">
    <property type="entry name" value="HATPase_c"/>
    <property type="match status" value="1"/>
</dbReference>
<dbReference type="InterPro" id="IPR035965">
    <property type="entry name" value="PAS-like_dom_sf"/>
</dbReference>
<dbReference type="PROSITE" id="PS50109">
    <property type="entry name" value="HIS_KIN"/>
    <property type="match status" value="1"/>
</dbReference>
<evidence type="ECO:0000256" key="2">
    <source>
        <dbReference type="ARBA" id="ARBA00012438"/>
    </source>
</evidence>
<dbReference type="Proteomes" id="UP000178344">
    <property type="component" value="Unassembled WGS sequence"/>
</dbReference>
<dbReference type="NCBIfam" id="TIGR00229">
    <property type="entry name" value="sensory_box"/>
    <property type="match status" value="1"/>
</dbReference>
<dbReference type="FunFam" id="1.10.287.130:FF:000001">
    <property type="entry name" value="Two-component sensor histidine kinase"/>
    <property type="match status" value="1"/>
</dbReference>
<dbReference type="Pfam" id="PF01590">
    <property type="entry name" value="GAF"/>
    <property type="match status" value="1"/>
</dbReference>
<keyword evidence="4" id="KW-0808">Transferase</keyword>
<dbReference type="Pfam" id="PF13596">
    <property type="entry name" value="PAS_10"/>
    <property type="match status" value="1"/>
</dbReference>
<keyword evidence="8" id="KW-0812">Transmembrane</keyword>
<evidence type="ECO:0000256" key="3">
    <source>
        <dbReference type="ARBA" id="ARBA00022553"/>
    </source>
</evidence>
<proteinExistence type="predicted"/>
<dbReference type="SUPFAM" id="SSF55785">
    <property type="entry name" value="PYP-like sensor domain (PAS domain)"/>
    <property type="match status" value="1"/>
</dbReference>
<dbReference type="SUPFAM" id="SSF47384">
    <property type="entry name" value="Homodimeric domain of signal transducing histidine kinase"/>
    <property type="match status" value="1"/>
</dbReference>
<dbReference type="PANTHER" id="PTHR43047">
    <property type="entry name" value="TWO-COMPONENT HISTIDINE PROTEIN KINASE"/>
    <property type="match status" value="1"/>
</dbReference>
<dbReference type="InterPro" id="IPR005467">
    <property type="entry name" value="His_kinase_dom"/>
</dbReference>
<dbReference type="InterPro" id="IPR036890">
    <property type="entry name" value="HATPase_C_sf"/>
</dbReference>
<evidence type="ECO:0000256" key="6">
    <source>
        <dbReference type="ARBA" id="ARBA00023012"/>
    </source>
</evidence>
<dbReference type="EMBL" id="MFKQ01000008">
    <property type="protein sequence ID" value="OGG47523.1"/>
    <property type="molecule type" value="Genomic_DNA"/>
</dbReference>
<comment type="caution">
    <text evidence="11">The sequence shown here is derived from an EMBL/GenBank/DDBJ whole genome shotgun (WGS) entry which is preliminary data.</text>
</comment>
<feature type="transmembrane region" description="Helical" evidence="8">
    <location>
        <begin position="12"/>
        <end position="29"/>
    </location>
</feature>
<dbReference type="GO" id="GO:0000155">
    <property type="term" value="F:phosphorelay sensor kinase activity"/>
    <property type="evidence" value="ECO:0007669"/>
    <property type="project" value="InterPro"/>
</dbReference>
<dbReference type="FunFam" id="3.30.565.10:FF:000006">
    <property type="entry name" value="Sensor histidine kinase WalK"/>
    <property type="match status" value="1"/>
</dbReference>
<name>A0A1F6CED7_9BACT</name>
<organism evidence="11 12">
    <name type="scientific">Candidatus Kaiserbacteria bacterium RIFCSPHIGHO2_01_FULL_49_13</name>
    <dbReference type="NCBI Taxonomy" id="1798477"/>
    <lineage>
        <taxon>Bacteria</taxon>
        <taxon>Candidatus Kaiseribacteriota</taxon>
    </lineage>
</organism>
<dbReference type="GO" id="GO:0009927">
    <property type="term" value="F:histidine phosphotransfer kinase activity"/>
    <property type="evidence" value="ECO:0007669"/>
    <property type="project" value="TreeGrafter"/>
</dbReference>
<keyword evidence="6" id="KW-0902">Two-component regulatory system</keyword>
<evidence type="ECO:0000313" key="11">
    <source>
        <dbReference type="EMBL" id="OGG47523.1"/>
    </source>
</evidence>
<reference evidence="11 12" key="1">
    <citation type="journal article" date="2016" name="Nat. Commun.">
        <title>Thousands of microbial genomes shed light on interconnected biogeochemical processes in an aquifer system.</title>
        <authorList>
            <person name="Anantharaman K."/>
            <person name="Brown C.T."/>
            <person name="Hug L.A."/>
            <person name="Sharon I."/>
            <person name="Castelle C.J."/>
            <person name="Probst A.J."/>
            <person name="Thomas B.C."/>
            <person name="Singh A."/>
            <person name="Wilkins M.J."/>
            <person name="Karaoz U."/>
            <person name="Brodie E.L."/>
            <person name="Williams K.H."/>
            <person name="Hubbard S.S."/>
            <person name="Banfield J.F."/>
        </authorList>
    </citation>
    <scope>NUCLEOTIDE SEQUENCE [LARGE SCALE GENOMIC DNA]</scope>
</reference>
<dbReference type="InterPro" id="IPR004358">
    <property type="entry name" value="Sig_transdc_His_kin-like_C"/>
</dbReference>
<dbReference type="PROSITE" id="PS50112">
    <property type="entry name" value="PAS"/>
    <property type="match status" value="1"/>
</dbReference>
<accession>A0A1F6CED7</accession>
<dbReference type="PRINTS" id="PR00344">
    <property type="entry name" value="BCTRLSENSOR"/>
</dbReference>
<dbReference type="Gene3D" id="3.30.450.20">
    <property type="entry name" value="PAS domain"/>
    <property type="match status" value="1"/>
</dbReference>
<dbReference type="EC" id="2.7.13.3" evidence="2"/>
<dbReference type="Pfam" id="PF00512">
    <property type="entry name" value="HisKA"/>
    <property type="match status" value="1"/>
</dbReference>
<dbReference type="CDD" id="cd00130">
    <property type="entry name" value="PAS"/>
    <property type="match status" value="1"/>
</dbReference>
<dbReference type="InterPro" id="IPR003594">
    <property type="entry name" value="HATPase_dom"/>
</dbReference>
<keyword evidence="3" id="KW-0597">Phosphoprotein</keyword>
<evidence type="ECO:0000256" key="1">
    <source>
        <dbReference type="ARBA" id="ARBA00000085"/>
    </source>
</evidence>
<evidence type="ECO:0000259" key="9">
    <source>
        <dbReference type="PROSITE" id="PS50109"/>
    </source>
</evidence>
<dbReference type="SUPFAM" id="SSF55874">
    <property type="entry name" value="ATPase domain of HSP90 chaperone/DNA topoisomerase II/histidine kinase"/>
    <property type="match status" value="1"/>
</dbReference>
<dbReference type="CDD" id="cd00082">
    <property type="entry name" value="HisKA"/>
    <property type="match status" value="1"/>
</dbReference>
<evidence type="ECO:0000256" key="4">
    <source>
        <dbReference type="ARBA" id="ARBA00022679"/>
    </source>
</evidence>
<dbReference type="InterPro" id="IPR003018">
    <property type="entry name" value="GAF"/>
</dbReference>
<keyword evidence="7 8" id="KW-0472">Membrane</keyword>
<protein>
    <recommendedName>
        <fullName evidence="2">histidine kinase</fullName>
        <ecNumber evidence="2">2.7.13.3</ecNumber>
    </recommendedName>
</protein>
<dbReference type="InterPro" id="IPR036097">
    <property type="entry name" value="HisK_dim/P_sf"/>
</dbReference>
<keyword evidence="8" id="KW-1133">Transmembrane helix</keyword>
<dbReference type="SUPFAM" id="SSF55781">
    <property type="entry name" value="GAF domain-like"/>
    <property type="match status" value="1"/>
</dbReference>
<evidence type="ECO:0000259" key="10">
    <source>
        <dbReference type="PROSITE" id="PS50112"/>
    </source>
</evidence>
<evidence type="ECO:0000313" key="12">
    <source>
        <dbReference type="Proteomes" id="UP000178344"/>
    </source>
</evidence>
<dbReference type="GO" id="GO:0005886">
    <property type="term" value="C:plasma membrane"/>
    <property type="evidence" value="ECO:0007669"/>
    <property type="project" value="TreeGrafter"/>
</dbReference>
<dbReference type="PANTHER" id="PTHR43047:SF72">
    <property type="entry name" value="OSMOSENSING HISTIDINE PROTEIN KINASE SLN1"/>
    <property type="match status" value="1"/>
</dbReference>
<evidence type="ECO:0000256" key="5">
    <source>
        <dbReference type="ARBA" id="ARBA00022777"/>
    </source>
</evidence>
<feature type="transmembrane region" description="Helical" evidence="8">
    <location>
        <begin position="69"/>
        <end position="90"/>
    </location>
</feature>
<dbReference type="SMART" id="SM00387">
    <property type="entry name" value="HATPase_c"/>
    <property type="match status" value="1"/>
</dbReference>
<sequence>MIDLSIPNEPIFWAAIFSMLVLLVAWFEYRRLYVRLAGREEQMKRRMYQLAILRELGERIGYSLNVQKIVEIIASSLGNLLPYSAVLYMLPTESGRLLYHVNLAEPVNKSFVGEARVQMLKSFSALVGKTYAESDVDETITGVVTDPNVQSKVESFFNIPIVINGRPAGIFTVASRRPGLYKTSEEVEILYTIMNQASEAVSKLETVLEIEKGKLNSMVASMADGVLMVDPASRVIVVNPQTRKLLGITAASPTIFDVLDKLSNRLDLRTKIEESLKRDQLVVEEDVAIEGRFMQILISPVKDNKNEPIGSVVLFHDITHEKELEKMREDFISMMVHELRSPLTGIRSIADLLKSEKIKNEQKKYQEFVGLISVNSSSMLDLVNDLLDVAKIESGKFTVFKKPNDPRKIIEQRISSYQTLASDSKLEIAGRIAPDVPGSITLDDMKIAQVLNNLLSNAIKFTPPAGKITLAAFLSKAGAAPGAAAEKLELPWPQFPKAEVSPADELVISVSDTGTGIPSDEISKLFNKFQQLSTAAKTEKKGTGLGLVIVKGIIEAHGGRIRVISEEGKGTTFYITLPIK</sequence>
<dbReference type="AlphaFoldDB" id="A0A1F6CED7"/>
<dbReference type="Gene3D" id="3.30.565.10">
    <property type="entry name" value="Histidine kinase-like ATPase, C-terminal domain"/>
    <property type="match status" value="1"/>
</dbReference>
<dbReference type="InterPro" id="IPR000014">
    <property type="entry name" value="PAS"/>
</dbReference>
<dbReference type="InterPro" id="IPR029016">
    <property type="entry name" value="GAF-like_dom_sf"/>
</dbReference>